<protein>
    <submittedName>
        <fullName evidence="1">Uncharacterized protein</fullName>
    </submittedName>
</protein>
<dbReference type="Proteomes" id="UP000018144">
    <property type="component" value="Unassembled WGS sequence"/>
</dbReference>
<dbReference type="AlphaFoldDB" id="U4L764"/>
<organism evidence="1 2">
    <name type="scientific">Pyronema omphalodes (strain CBS 100304)</name>
    <name type="common">Pyronema confluens</name>
    <dbReference type="NCBI Taxonomy" id="1076935"/>
    <lineage>
        <taxon>Eukaryota</taxon>
        <taxon>Fungi</taxon>
        <taxon>Dikarya</taxon>
        <taxon>Ascomycota</taxon>
        <taxon>Pezizomycotina</taxon>
        <taxon>Pezizomycetes</taxon>
        <taxon>Pezizales</taxon>
        <taxon>Pyronemataceae</taxon>
        <taxon>Pyronema</taxon>
    </lineage>
</organism>
<keyword evidence="2" id="KW-1185">Reference proteome</keyword>
<evidence type="ECO:0000313" key="2">
    <source>
        <dbReference type="Proteomes" id="UP000018144"/>
    </source>
</evidence>
<sequence length="25" mass="2839">MMTVYAKHVSPLQPIDHVLLVGSFR</sequence>
<name>U4L764_PYROM</name>
<evidence type="ECO:0000313" key="1">
    <source>
        <dbReference type="EMBL" id="CCX13023.1"/>
    </source>
</evidence>
<proteinExistence type="predicted"/>
<accession>U4L764</accession>
<dbReference type="EMBL" id="HF935761">
    <property type="protein sequence ID" value="CCX13023.1"/>
    <property type="molecule type" value="Genomic_DNA"/>
</dbReference>
<reference evidence="1 2" key="1">
    <citation type="journal article" date="2013" name="PLoS Genet.">
        <title>The genome and development-dependent transcriptomes of Pyronema confluens: a window into fungal evolution.</title>
        <authorList>
            <person name="Traeger S."/>
            <person name="Altegoer F."/>
            <person name="Freitag M."/>
            <person name="Gabaldon T."/>
            <person name="Kempken F."/>
            <person name="Kumar A."/>
            <person name="Marcet-Houben M."/>
            <person name="Poggeler S."/>
            <person name="Stajich J.E."/>
            <person name="Nowrousian M."/>
        </authorList>
    </citation>
    <scope>NUCLEOTIDE SEQUENCE [LARGE SCALE GENOMIC DNA]</scope>
    <source>
        <strain evidence="2">CBS 100304</strain>
        <tissue evidence="1">Vegetative mycelium</tissue>
    </source>
</reference>
<gene>
    <name evidence="1" type="ORF">PCON_12616</name>
</gene>